<dbReference type="AlphaFoldDB" id="A0A975GTS4"/>
<dbReference type="NCBIfam" id="NF047646">
    <property type="entry name" value="REP_Tyr_transpos"/>
    <property type="match status" value="1"/>
</dbReference>
<evidence type="ECO:0000313" key="3">
    <source>
        <dbReference type="Proteomes" id="UP000663722"/>
    </source>
</evidence>
<dbReference type="PANTHER" id="PTHR36966">
    <property type="entry name" value="REP-ASSOCIATED TYROSINE TRANSPOSASE"/>
    <property type="match status" value="1"/>
</dbReference>
<organism evidence="2 3">
    <name type="scientific">Desulfonema magnum</name>
    <dbReference type="NCBI Taxonomy" id="45655"/>
    <lineage>
        <taxon>Bacteria</taxon>
        <taxon>Pseudomonadati</taxon>
        <taxon>Thermodesulfobacteriota</taxon>
        <taxon>Desulfobacteria</taxon>
        <taxon>Desulfobacterales</taxon>
        <taxon>Desulfococcaceae</taxon>
        <taxon>Desulfonema</taxon>
    </lineage>
</organism>
<dbReference type="InterPro" id="IPR036515">
    <property type="entry name" value="Transposase_17_sf"/>
</dbReference>
<name>A0A975GTS4_9BACT</name>
<accession>A0A975GTS4</accession>
<dbReference type="KEGG" id="dmm:dnm_094720"/>
<reference evidence="2" key="1">
    <citation type="journal article" date="2021" name="Microb. Physiol.">
        <title>Proteogenomic Insights into the Physiology of Marine, Sulfate-Reducing, Filamentous Desulfonema limicola and Desulfonema magnum.</title>
        <authorList>
            <person name="Schnaars V."/>
            <person name="Wohlbrand L."/>
            <person name="Scheve S."/>
            <person name="Hinrichs C."/>
            <person name="Reinhardt R."/>
            <person name="Rabus R."/>
        </authorList>
    </citation>
    <scope>NUCLEOTIDE SEQUENCE</scope>
    <source>
        <strain evidence="2">4be13</strain>
    </source>
</reference>
<dbReference type="InterPro" id="IPR052715">
    <property type="entry name" value="RAYT_transposase"/>
</dbReference>
<dbReference type="Pfam" id="PF01797">
    <property type="entry name" value="Y1_Tnp"/>
    <property type="match status" value="1"/>
</dbReference>
<feature type="domain" description="Transposase IS200-like" evidence="1">
    <location>
        <begin position="14"/>
        <end position="131"/>
    </location>
</feature>
<dbReference type="RefSeq" id="WP_207680342.1">
    <property type="nucleotide sequence ID" value="NZ_CP061800.1"/>
</dbReference>
<dbReference type="GO" id="GO:0006313">
    <property type="term" value="P:DNA transposition"/>
    <property type="evidence" value="ECO:0007669"/>
    <property type="project" value="InterPro"/>
</dbReference>
<proteinExistence type="predicted"/>
<sequence>MLKRSDHTPAHLLLDNKPYFITAAIYEKRMLLADPELKKELIGLIRKNFADYDWELHQWVILDNHYHLMGKSHRGKDLPAIIRNIHRASAFLILDATRCEKPVWWNYWDYCPRKKDDNRDYMIRVTYLLDNPVKHGYTKDLRDYPFSSFHELYAEKGREHLARQFKNYKEYKTLVLHEALEDDF</sequence>
<gene>
    <name evidence="2" type="ORF">dnm_094720</name>
</gene>
<dbReference type="Proteomes" id="UP000663722">
    <property type="component" value="Chromosome"/>
</dbReference>
<evidence type="ECO:0000313" key="2">
    <source>
        <dbReference type="EMBL" id="QTA93371.1"/>
    </source>
</evidence>
<keyword evidence="3" id="KW-1185">Reference proteome</keyword>
<dbReference type="PANTHER" id="PTHR36966:SF1">
    <property type="entry name" value="REP-ASSOCIATED TYROSINE TRANSPOSASE"/>
    <property type="match status" value="1"/>
</dbReference>
<dbReference type="SUPFAM" id="SSF143422">
    <property type="entry name" value="Transposase IS200-like"/>
    <property type="match status" value="1"/>
</dbReference>
<dbReference type="GO" id="GO:0043565">
    <property type="term" value="F:sequence-specific DNA binding"/>
    <property type="evidence" value="ECO:0007669"/>
    <property type="project" value="TreeGrafter"/>
</dbReference>
<dbReference type="InterPro" id="IPR002686">
    <property type="entry name" value="Transposase_17"/>
</dbReference>
<dbReference type="GO" id="GO:0004803">
    <property type="term" value="F:transposase activity"/>
    <property type="evidence" value="ECO:0007669"/>
    <property type="project" value="InterPro"/>
</dbReference>
<dbReference type="Gene3D" id="3.30.70.1290">
    <property type="entry name" value="Transposase IS200-like"/>
    <property type="match status" value="1"/>
</dbReference>
<evidence type="ECO:0000259" key="1">
    <source>
        <dbReference type="SMART" id="SM01321"/>
    </source>
</evidence>
<dbReference type="EMBL" id="CP061800">
    <property type="protein sequence ID" value="QTA93371.1"/>
    <property type="molecule type" value="Genomic_DNA"/>
</dbReference>
<dbReference type="SMART" id="SM01321">
    <property type="entry name" value="Y1_Tnp"/>
    <property type="match status" value="1"/>
</dbReference>
<protein>
    <submittedName>
        <fullName evidence="2">Transposase IS200-like domain-containing protein</fullName>
    </submittedName>
</protein>